<dbReference type="GO" id="GO:0006355">
    <property type="term" value="P:regulation of DNA-templated transcription"/>
    <property type="evidence" value="ECO:0007669"/>
    <property type="project" value="InterPro"/>
</dbReference>
<dbReference type="PANTHER" id="PTHR23232">
    <property type="entry name" value="KRAB DOMAIN C2H2 ZINC FINGER"/>
    <property type="match status" value="1"/>
</dbReference>
<dbReference type="PANTHER" id="PTHR23232:SF118">
    <property type="entry name" value="ZINC FINGER PROTEIN 746"/>
    <property type="match status" value="1"/>
</dbReference>
<proteinExistence type="predicted"/>
<dbReference type="PROSITE" id="PS50806">
    <property type="entry name" value="KRAB_RELATED"/>
    <property type="match status" value="1"/>
</dbReference>
<dbReference type="InterPro" id="IPR003655">
    <property type="entry name" value="aKRAB"/>
</dbReference>
<dbReference type="InterPro" id="IPR050169">
    <property type="entry name" value="Krueppel_C2H2_ZnF"/>
</dbReference>
<dbReference type="SMART" id="SM00349">
    <property type="entry name" value="KRAB"/>
    <property type="match status" value="1"/>
</dbReference>
<dbReference type="AlphaFoldDB" id="A0A8C0H5E7"/>
<dbReference type="Proteomes" id="UP000694404">
    <property type="component" value="Unplaced"/>
</dbReference>
<accession>A0A8C0H5E7</accession>
<keyword evidence="4" id="KW-1185">Reference proteome</keyword>
<feature type="domain" description="KRAB-related" evidence="2">
    <location>
        <begin position="7"/>
        <end position="68"/>
    </location>
</feature>
<feature type="domain" description="KRAB" evidence="1">
    <location>
        <begin position="10"/>
        <end position="92"/>
    </location>
</feature>
<name>A0A8C0H5E7_CHEAB</name>
<dbReference type="Pfam" id="PF01352">
    <property type="entry name" value="KRAB"/>
    <property type="match status" value="1"/>
</dbReference>
<dbReference type="Ensembl" id="ENSCABT00000018379.1">
    <property type="protein sequence ID" value="ENSCABP00000016773.1"/>
    <property type="gene ID" value="ENSCABG00000012441.1"/>
</dbReference>
<evidence type="ECO:0000259" key="2">
    <source>
        <dbReference type="PROSITE" id="PS50806"/>
    </source>
</evidence>
<dbReference type="PROSITE" id="PS50805">
    <property type="entry name" value="KRAB"/>
    <property type="match status" value="1"/>
</dbReference>
<evidence type="ECO:0008006" key="5">
    <source>
        <dbReference type="Google" id="ProtNLM"/>
    </source>
</evidence>
<dbReference type="Gene3D" id="6.10.140.140">
    <property type="match status" value="1"/>
</dbReference>
<dbReference type="CDD" id="cd07765">
    <property type="entry name" value="KRAB_A-box"/>
    <property type="match status" value="1"/>
</dbReference>
<reference evidence="3" key="1">
    <citation type="submission" date="2025-08" db="UniProtKB">
        <authorList>
            <consortium name="Ensembl"/>
        </authorList>
    </citation>
    <scope>IDENTIFICATION</scope>
</reference>
<dbReference type="GeneTree" id="ENSGT01140000282695"/>
<protein>
    <recommendedName>
        <fullName evidence="5">KRAB domain-containing protein</fullName>
    </recommendedName>
</protein>
<dbReference type="SUPFAM" id="SSF109640">
    <property type="entry name" value="KRAB domain (Kruppel-associated box)"/>
    <property type="match status" value="1"/>
</dbReference>
<evidence type="ECO:0000313" key="4">
    <source>
        <dbReference type="Proteomes" id="UP000694404"/>
    </source>
</evidence>
<reference evidence="3" key="2">
    <citation type="submission" date="2025-09" db="UniProtKB">
        <authorList>
            <consortium name="Ensembl"/>
        </authorList>
    </citation>
    <scope>IDENTIFICATION</scope>
</reference>
<dbReference type="InterPro" id="IPR001909">
    <property type="entry name" value="KRAB"/>
</dbReference>
<evidence type="ECO:0000259" key="1">
    <source>
        <dbReference type="PROSITE" id="PS50805"/>
    </source>
</evidence>
<sequence length="109" mass="12181">GPGPLKLQHFTFDDVAVYFSAEEWEELAAWQKELYKDVMRDNYEAVISLGNNDHSPISRSCMNFEGPELASAQICSPCLSGTHLTSQSPSSPLFGSQITTFYRPQFSND</sequence>
<dbReference type="InterPro" id="IPR036051">
    <property type="entry name" value="KRAB_dom_sf"/>
</dbReference>
<evidence type="ECO:0000313" key="3">
    <source>
        <dbReference type="Ensembl" id="ENSCABP00000016773.1"/>
    </source>
</evidence>
<organism evidence="3 4">
    <name type="scientific">Chelonoidis abingdonii</name>
    <name type="common">Abingdon island giant tortoise</name>
    <name type="synonym">Testudo abingdonii</name>
    <dbReference type="NCBI Taxonomy" id="106734"/>
    <lineage>
        <taxon>Eukaryota</taxon>
        <taxon>Metazoa</taxon>
        <taxon>Chordata</taxon>
        <taxon>Craniata</taxon>
        <taxon>Vertebrata</taxon>
        <taxon>Euteleostomi</taxon>
        <taxon>Archelosauria</taxon>
        <taxon>Testudinata</taxon>
        <taxon>Testudines</taxon>
        <taxon>Cryptodira</taxon>
        <taxon>Durocryptodira</taxon>
        <taxon>Testudinoidea</taxon>
        <taxon>Testudinidae</taxon>
        <taxon>Chelonoidis</taxon>
    </lineage>
</organism>